<dbReference type="GO" id="GO:0003746">
    <property type="term" value="F:translation elongation factor activity"/>
    <property type="evidence" value="ECO:0007669"/>
    <property type="project" value="UniProtKB-KW"/>
</dbReference>
<accession>A0A1V9XM16</accession>
<name>A0A1V9XM16_9ACAR</name>
<feature type="region of interest" description="Disordered" evidence="1">
    <location>
        <begin position="1"/>
        <end position="33"/>
    </location>
</feature>
<keyword evidence="2" id="KW-0251">Elongation factor</keyword>
<keyword evidence="3" id="KW-1185">Reference proteome</keyword>
<sequence length="114" mass="13082">MDKFLVRVPPKSDRDTSSVLHRDESSQRKGGNRWSQLRLKDLQGVVILEDLENAKKILVDPASSDDLLETTLRELTKRTPGKNTSLRVSQLKQWSSCNRREAQTDLKIKQNPKI</sequence>
<organism evidence="2 3">
    <name type="scientific">Tropilaelaps mercedesae</name>
    <dbReference type="NCBI Taxonomy" id="418985"/>
    <lineage>
        <taxon>Eukaryota</taxon>
        <taxon>Metazoa</taxon>
        <taxon>Ecdysozoa</taxon>
        <taxon>Arthropoda</taxon>
        <taxon>Chelicerata</taxon>
        <taxon>Arachnida</taxon>
        <taxon>Acari</taxon>
        <taxon>Parasitiformes</taxon>
        <taxon>Mesostigmata</taxon>
        <taxon>Gamasina</taxon>
        <taxon>Dermanyssoidea</taxon>
        <taxon>Laelapidae</taxon>
        <taxon>Tropilaelaps</taxon>
    </lineage>
</organism>
<feature type="compositionally biased region" description="Basic and acidic residues" evidence="1">
    <location>
        <begin position="1"/>
        <end position="27"/>
    </location>
</feature>
<dbReference type="AlphaFoldDB" id="A0A1V9XM16"/>
<evidence type="ECO:0000313" key="3">
    <source>
        <dbReference type="Proteomes" id="UP000192247"/>
    </source>
</evidence>
<evidence type="ECO:0000256" key="1">
    <source>
        <dbReference type="SAM" id="MobiDB-lite"/>
    </source>
</evidence>
<keyword evidence="2" id="KW-0648">Protein biosynthesis</keyword>
<comment type="caution">
    <text evidence="2">The sequence shown here is derived from an EMBL/GenBank/DDBJ whole genome shotgun (WGS) entry which is preliminary data.</text>
</comment>
<protein>
    <submittedName>
        <fullName evidence="2">Transcription elongation factor A N-terminal and central domain-containing protein 2-like</fullName>
    </submittedName>
</protein>
<dbReference type="EMBL" id="MNPL01007850">
    <property type="protein sequence ID" value="OQR74526.1"/>
    <property type="molecule type" value="Genomic_DNA"/>
</dbReference>
<proteinExistence type="predicted"/>
<reference evidence="2 3" key="1">
    <citation type="journal article" date="2017" name="Gigascience">
        <title>Draft genome of the honey bee ectoparasitic mite, Tropilaelaps mercedesae, is shaped by the parasitic life history.</title>
        <authorList>
            <person name="Dong X."/>
            <person name="Armstrong S.D."/>
            <person name="Xia D."/>
            <person name="Makepeace B.L."/>
            <person name="Darby A.C."/>
            <person name="Kadowaki T."/>
        </authorList>
    </citation>
    <scope>NUCLEOTIDE SEQUENCE [LARGE SCALE GENOMIC DNA]</scope>
    <source>
        <strain evidence="2">Wuxi-XJTLU</strain>
    </source>
</reference>
<evidence type="ECO:0000313" key="2">
    <source>
        <dbReference type="EMBL" id="OQR74526.1"/>
    </source>
</evidence>
<dbReference type="Proteomes" id="UP000192247">
    <property type="component" value="Unassembled WGS sequence"/>
</dbReference>
<dbReference type="InParanoid" id="A0A1V9XM16"/>
<gene>
    <name evidence="2" type="ORF">BIW11_09007</name>
</gene>